<keyword evidence="4" id="KW-1185">Reference proteome</keyword>
<dbReference type="PANTHER" id="PTHR46708:SF2">
    <property type="entry name" value="FIBRONECTIN TYPE-III DOMAIN-CONTAINING PROTEIN"/>
    <property type="match status" value="1"/>
</dbReference>
<dbReference type="InterPro" id="IPR003961">
    <property type="entry name" value="FN3_dom"/>
</dbReference>
<name>A0ABQ9I5C7_9NEOP</name>
<accession>A0ABQ9I5C7</accession>
<evidence type="ECO:0000259" key="2">
    <source>
        <dbReference type="PROSITE" id="PS50853"/>
    </source>
</evidence>
<feature type="domain" description="Fibronectin type-III" evidence="2">
    <location>
        <begin position="24"/>
        <end position="121"/>
    </location>
</feature>
<dbReference type="CDD" id="cd00063">
    <property type="entry name" value="FN3"/>
    <property type="match status" value="2"/>
</dbReference>
<dbReference type="PROSITE" id="PS50853">
    <property type="entry name" value="FN3"/>
    <property type="match status" value="3"/>
</dbReference>
<dbReference type="SMART" id="SM00060">
    <property type="entry name" value="FN3"/>
    <property type="match status" value="3"/>
</dbReference>
<gene>
    <name evidence="3" type="ORF">PR048_004411</name>
</gene>
<keyword evidence="1" id="KW-0677">Repeat</keyword>
<dbReference type="InterPro" id="IPR036116">
    <property type="entry name" value="FN3_sf"/>
</dbReference>
<comment type="caution">
    <text evidence="3">The sequence shown here is derived from an EMBL/GenBank/DDBJ whole genome shotgun (WGS) entry which is preliminary data.</text>
</comment>
<reference evidence="3 4" key="1">
    <citation type="submission" date="2023-02" db="EMBL/GenBank/DDBJ databases">
        <title>LHISI_Scaffold_Assembly.</title>
        <authorList>
            <person name="Stuart O.P."/>
            <person name="Cleave R."/>
            <person name="Magrath M.J.L."/>
            <person name="Mikheyev A.S."/>
        </authorList>
    </citation>
    <scope>NUCLEOTIDE SEQUENCE [LARGE SCALE GENOMIC DNA]</scope>
    <source>
        <strain evidence="3">Daus_M_001</strain>
        <tissue evidence="3">Leg muscle</tissue>
    </source>
</reference>
<dbReference type="SUPFAM" id="SSF49265">
    <property type="entry name" value="Fibronectin type III"/>
    <property type="match status" value="3"/>
</dbReference>
<dbReference type="EMBL" id="JARBHB010000002">
    <property type="protein sequence ID" value="KAJ8891857.1"/>
    <property type="molecule type" value="Genomic_DNA"/>
</dbReference>
<feature type="domain" description="Fibronectin type-III" evidence="2">
    <location>
        <begin position="123"/>
        <end position="221"/>
    </location>
</feature>
<sequence>MPEYFENDSEFQSWEKNALVFPEAVSNLKAENVTGTSTHLSWDPPSSTKCADHYKITYCSYLYDEVRECAIKTAILALNTTQYDTTDLKPCRYNLVKVYTVGTEGSEIYTEMMLYTGSGDPPKLDKVNLKFVGADSITLGWDLPGTFDAQCYPGFRVCYSVKGDREETCTETPKQEFSTSSVATLSPCTEYNFSVVTVDGNFAPDSKTSDKTYVSVVTAPQMPDIKVNVVNHAEPNHAAHATWQAPDELSMSCAASYLVKNCRMTDVPYSEDCRTVFSFTLPLNVTEATASNLTGCTNNHVSFNLVGHNGYSSGRGVVVLDYECEIPTPTEVTVLDLTLTQFTLDYYKGEKDCVDLFRACWIAEGERENCWYTAHSYTNTFTDAHLTPCANYTLNFFALGRNMKLSNNYTTSFLTGPHSNSLNQTIEVGSHSALLSWEMQPSALQCGTHYSFTWKKQTGDDSGKNSEVPVNTTSYNITGLSACTQYIVTYFTQGVEGSSSEKKATTFKTLLGDVGPITNSVFYYVSDTLYIDIGFPGNSLDCLSTFVTCWYETGGSKAQEKCGEGTLYWVDGSLKSCVNYTFVVTANTTDHKTTSGSTTYTPGTSREIIIS</sequence>
<dbReference type="Pfam" id="PF00041">
    <property type="entry name" value="fn3"/>
    <property type="match status" value="1"/>
</dbReference>
<evidence type="ECO:0000313" key="4">
    <source>
        <dbReference type="Proteomes" id="UP001159363"/>
    </source>
</evidence>
<proteinExistence type="predicted"/>
<feature type="domain" description="Fibronectin type-III" evidence="2">
    <location>
        <begin position="417"/>
        <end position="512"/>
    </location>
</feature>
<protein>
    <recommendedName>
        <fullName evidence="2">Fibronectin type-III domain-containing protein</fullName>
    </recommendedName>
</protein>
<dbReference type="Gene3D" id="2.60.40.10">
    <property type="entry name" value="Immunoglobulins"/>
    <property type="match status" value="3"/>
</dbReference>
<organism evidence="3 4">
    <name type="scientific">Dryococelus australis</name>
    <dbReference type="NCBI Taxonomy" id="614101"/>
    <lineage>
        <taxon>Eukaryota</taxon>
        <taxon>Metazoa</taxon>
        <taxon>Ecdysozoa</taxon>
        <taxon>Arthropoda</taxon>
        <taxon>Hexapoda</taxon>
        <taxon>Insecta</taxon>
        <taxon>Pterygota</taxon>
        <taxon>Neoptera</taxon>
        <taxon>Polyneoptera</taxon>
        <taxon>Phasmatodea</taxon>
        <taxon>Verophasmatodea</taxon>
        <taxon>Anareolatae</taxon>
        <taxon>Phasmatidae</taxon>
        <taxon>Eurycanthinae</taxon>
        <taxon>Dryococelus</taxon>
    </lineage>
</organism>
<dbReference type="InterPro" id="IPR050991">
    <property type="entry name" value="ECM_Regulatory_Proteins"/>
</dbReference>
<dbReference type="Proteomes" id="UP001159363">
    <property type="component" value="Chromosome 2"/>
</dbReference>
<evidence type="ECO:0000313" key="3">
    <source>
        <dbReference type="EMBL" id="KAJ8891857.1"/>
    </source>
</evidence>
<dbReference type="InterPro" id="IPR013783">
    <property type="entry name" value="Ig-like_fold"/>
</dbReference>
<evidence type="ECO:0000256" key="1">
    <source>
        <dbReference type="ARBA" id="ARBA00022737"/>
    </source>
</evidence>
<dbReference type="PANTHER" id="PTHR46708">
    <property type="entry name" value="TENASCIN"/>
    <property type="match status" value="1"/>
</dbReference>